<feature type="region of interest" description="Disordered" evidence="5">
    <location>
        <begin position="89"/>
        <end position="161"/>
    </location>
</feature>
<dbReference type="GO" id="GO:0005634">
    <property type="term" value="C:nucleus"/>
    <property type="evidence" value="ECO:0007669"/>
    <property type="project" value="UniProtKB-SubCell"/>
</dbReference>
<keyword evidence="2" id="KW-0805">Transcription regulation</keyword>
<accession>A0A9W4U0E6</accession>
<dbReference type="InterPro" id="IPR037802">
    <property type="entry name" value="SGF29"/>
</dbReference>
<evidence type="ECO:0000256" key="5">
    <source>
        <dbReference type="SAM" id="MobiDB-lite"/>
    </source>
</evidence>
<dbReference type="Gene3D" id="2.30.30.140">
    <property type="match status" value="1"/>
</dbReference>
<dbReference type="EMBL" id="CANTUO010000006">
    <property type="protein sequence ID" value="CAI5760379.1"/>
    <property type="molecule type" value="Genomic_DNA"/>
</dbReference>
<feature type="domain" description="SGF29 C-terminal" evidence="6">
    <location>
        <begin position="173"/>
        <end position="308"/>
    </location>
</feature>
<evidence type="ECO:0000256" key="2">
    <source>
        <dbReference type="ARBA" id="ARBA00023015"/>
    </source>
</evidence>
<dbReference type="AlphaFoldDB" id="A0A9W4U0E6"/>
<keyword evidence="4" id="KW-0539">Nucleus</keyword>
<evidence type="ECO:0000259" key="6">
    <source>
        <dbReference type="PROSITE" id="PS51518"/>
    </source>
</evidence>
<evidence type="ECO:0000256" key="3">
    <source>
        <dbReference type="ARBA" id="ARBA00023163"/>
    </source>
</evidence>
<feature type="compositionally biased region" description="Basic residues" evidence="5">
    <location>
        <begin position="152"/>
        <end position="161"/>
    </location>
</feature>
<feature type="compositionally biased region" description="Basic and acidic residues" evidence="5">
    <location>
        <begin position="100"/>
        <end position="111"/>
    </location>
</feature>
<sequence length="308" mass="35929">MQQSEVESHWDVVITSLQDICNSNESLSFNNLYSNVPENTDFSKLKEDINDHKLNIGTAKRLIDTSQENLLKIITHLQTEQENQKIKVHQEQQLQQQEQEQQRETEEEKQQQQDTNINEDEEDHEEIVEKKPIPTKTSSKKQHQGKTITQPKSKKNNIKKKVGKSFWQSKYTPSEPIYVGSEVAYKLKNNRFPEEWINCEVLKILGNDGSKFEIRDPEPDENNNPGRMYKATWKEILLIPPKNLWDNLINYAYGTKVLAQYPETTTFYPAIVVGNKKDGNVRLIFDGEEEDNKETEVARRLVLPYPIK</sequence>
<dbReference type="CDD" id="cd20394">
    <property type="entry name" value="Tudor_SGF29_rpt2"/>
    <property type="match status" value="1"/>
</dbReference>
<reference evidence="7" key="1">
    <citation type="submission" date="2022-12" db="EMBL/GenBank/DDBJ databases">
        <authorList>
            <person name="Brejova B."/>
        </authorList>
    </citation>
    <scope>NUCLEOTIDE SEQUENCE</scope>
</reference>
<comment type="subcellular location">
    <subcellularLocation>
        <location evidence="1">Nucleus</location>
    </subcellularLocation>
</comment>
<evidence type="ECO:0000256" key="1">
    <source>
        <dbReference type="ARBA" id="ARBA00004123"/>
    </source>
</evidence>
<evidence type="ECO:0000313" key="8">
    <source>
        <dbReference type="Proteomes" id="UP001152885"/>
    </source>
</evidence>
<proteinExistence type="predicted"/>
<dbReference type="PROSITE" id="PS51518">
    <property type="entry name" value="SGF29_C"/>
    <property type="match status" value="1"/>
</dbReference>
<dbReference type="InterPro" id="IPR047287">
    <property type="entry name" value="Tudor_SGF29_rpt2"/>
</dbReference>
<dbReference type="PANTHER" id="PTHR21539">
    <property type="entry name" value="SAGA-ASSOCIATED FACTOR 29"/>
    <property type="match status" value="1"/>
</dbReference>
<keyword evidence="3" id="KW-0804">Transcription</keyword>
<protein>
    <recommendedName>
        <fullName evidence="6">SGF29 C-terminal domain-containing protein</fullName>
    </recommendedName>
</protein>
<dbReference type="GO" id="GO:0000124">
    <property type="term" value="C:SAGA complex"/>
    <property type="evidence" value="ECO:0007669"/>
    <property type="project" value="InterPro"/>
</dbReference>
<comment type="caution">
    <text evidence="7">The sequence shown here is derived from an EMBL/GenBank/DDBJ whole genome shotgun (WGS) entry which is preliminary data.</text>
</comment>
<name>A0A9W4U0E6_9ASCO</name>
<keyword evidence="8" id="KW-1185">Reference proteome</keyword>
<organism evidence="7 8">
    <name type="scientific">Candida verbasci</name>
    <dbReference type="NCBI Taxonomy" id="1227364"/>
    <lineage>
        <taxon>Eukaryota</taxon>
        <taxon>Fungi</taxon>
        <taxon>Dikarya</taxon>
        <taxon>Ascomycota</taxon>
        <taxon>Saccharomycotina</taxon>
        <taxon>Pichiomycetes</taxon>
        <taxon>Debaryomycetaceae</taxon>
        <taxon>Candida/Lodderomyces clade</taxon>
        <taxon>Candida</taxon>
    </lineage>
</organism>
<feature type="compositionally biased region" description="Acidic residues" evidence="5">
    <location>
        <begin position="117"/>
        <end position="126"/>
    </location>
</feature>
<evidence type="ECO:0000256" key="4">
    <source>
        <dbReference type="ARBA" id="ARBA00023242"/>
    </source>
</evidence>
<dbReference type="PANTHER" id="PTHR21539:SF0">
    <property type="entry name" value="SAGA-ASSOCIATED FACTOR 29"/>
    <property type="match status" value="1"/>
</dbReference>
<dbReference type="Pfam" id="PF07039">
    <property type="entry name" value="SGF29_Tudor"/>
    <property type="match status" value="1"/>
</dbReference>
<dbReference type="OrthoDB" id="10265994at2759"/>
<dbReference type="CDD" id="cd20393">
    <property type="entry name" value="Tudor_SGF29_rpt1"/>
    <property type="match status" value="1"/>
</dbReference>
<gene>
    <name evidence="7" type="ORF">CANVERA_P4889</name>
</gene>
<dbReference type="InterPro" id="IPR010750">
    <property type="entry name" value="SGF29_tudor-like_dom"/>
</dbReference>
<dbReference type="InterPro" id="IPR047288">
    <property type="entry name" value="Tudor_SGF29_rpt1"/>
</dbReference>
<evidence type="ECO:0000313" key="7">
    <source>
        <dbReference type="EMBL" id="CAI5760379.1"/>
    </source>
</evidence>
<dbReference type="Proteomes" id="UP001152885">
    <property type="component" value="Unassembled WGS sequence"/>
</dbReference>